<dbReference type="SMART" id="SM00801">
    <property type="entry name" value="dDENN"/>
    <property type="match status" value="1"/>
</dbReference>
<dbReference type="SMART" id="SM00800">
    <property type="entry name" value="uDENN"/>
    <property type="match status" value="1"/>
</dbReference>
<dbReference type="Gene3D" id="3.30.450.200">
    <property type="match status" value="1"/>
</dbReference>
<name>A0A1L8DMN0_9DIPT</name>
<dbReference type="PROSITE" id="PS50211">
    <property type="entry name" value="DENN"/>
    <property type="match status" value="1"/>
</dbReference>
<sequence>MSGQVGTTRVQLMCSKFENLLKEQHQSRQTIPKVSPRGAQRPPLQRSATAFTLRRVDSGEKLSGGESKRIKRSPAFREKLQARNRISSYPVPGASAGASVEHSDTILRVLKHPLPKGPPPKKPPRSFESVPRDFPRTRNAPEHIYMEPFEHLRSHSEGTDSPSAGSTTSTSSSREFRESPTKPELHYMCTDVVTVMREDERKFEKIYDQVGEIVTVAFDKSVSDANITLLPPDSDSSGRIPGTRKEPSTNLSRSCTEKRREYVRRTSTLYGTLHRKESFDATVPKLAQEVDLFRMCLLVEFNSITNTAHIKSHFPPGMSVPRNLEQLVFPYGLRQSDGQKDGQEYSLILTNDNGERLYGYCRRILPENSEIFLPMAYCLLTDTKAPGFYFKLLKEIESRHGQTKSQFTRMLQDLMELKLPPPGQVLSVKLSSTANNSSIRNQGISQDFSCISTATFLNTDMFFLRRPSDVRLESSDLWLLHRTLGSELLLHVFGTLLLERKVVLYSESITLVSSCILALAEILYPFQWQYTLITVVPLRLLEICQAPFPVLVGSVCDVDEMVIDDGIVVNLDAKRMTQCCGDEMTLIPAKLRNSLLVSLEMYNALNEDKFLLSVLIAEAFLRFFIEIFDNFSHDAPFQKEKLINSHPNPSVQIFLEWFVETAMFHHFVKMRYASGQTEKFYKIFEARLLEKGQGDRRKIVQSLGGNRKSKTLRERFREFFE</sequence>
<protein>
    <submittedName>
        <fullName evidence="3">Putative ras signaling inhibitor st5</fullName>
    </submittedName>
</protein>
<evidence type="ECO:0000313" key="3">
    <source>
        <dbReference type="EMBL" id="JAV07716.1"/>
    </source>
</evidence>
<dbReference type="Gene3D" id="3.40.50.11500">
    <property type="match status" value="1"/>
</dbReference>
<dbReference type="InterPro" id="IPR005113">
    <property type="entry name" value="uDENN_dom"/>
</dbReference>
<feature type="compositionally biased region" description="Low complexity" evidence="1">
    <location>
        <begin position="159"/>
        <end position="173"/>
    </location>
</feature>
<feature type="region of interest" description="Disordered" evidence="1">
    <location>
        <begin position="24"/>
        <end position="77"/>
    </location>
</feature>
<evidence type="ECO:0000256" key="1">
    <source>
        <dbReference type="SAM" id="MobiDB-lite"/>
    </source>
</evidence>
<evidence type="ECO:0000259" key="2">
    <source>
        <dbReference type="PROSITE" id="PS50211"/>
    </source>
</evidence>
<feature type="region of interest" description="Disordered" evidence="1">
    <location>
        <begin position="153"/>
        <end position="183"/>
    </location>
</feature>
<organism evidence="3">
    <name type="scientific">Nyssomyia neivai</name>
    <dbReference type="NCBI Taxonomy" id="330878"/>
    <lineage>
        <taxon>Eukaryota</taxon>
        <taxon>Metazoa</taxon>
        <taxon>Ecdysozoa</taxon>
        <taxon>Arthropoda</taxon>
        <taxon>Hexapoda</taxon>
        <taxon>Insecta</taxon>
        <taxon>Pterygota</taxon>
        <taxon>Neoptera</taxon>
        <taxon>Endopterygota</taxon>
        <taxon>Diptera</taxon>
        <taxon>Nematocera</taxon>
        <taxon>Psychodoidea</taxon>
        <taxon>Psychodidae</taxon>
        <taxon>Nyssomyia</taxon>
    </lineage>
</organism>
<dbReference type="PANTHER" id="PTHR15288">
    <property type="entry name" value="DENN DOMAIN-CONTAINING PROTEIN 2"/>
    <property type="match status" value="1"/>
</dbReference>
<dbReference type="PANTHER" id="PTHR15288:SF0">
    <property type="entry name" value="UDENN DOMAIN-CONTAINING PROTEIN"/>
    <property type="match status" value="1"/>
</dbReference>
<dbReference type="InterPro" id="IPR037516">
    <property type="entry name" value="Tripartite_DENN"/>
</dbReference>
<feature type="compositionally biased region" description="Basic and acidic residues" evidence="1">
    <location>
        <begin position="130"/>
        <end position="140"/>
    </location>
</feature>
<dbReference type="InterPro" id="IPR005112">
    <property type="entry name" value="dDENN_dom"/>
</dbReference>
<dbReference type="Pfam" id="PF02141">
    <property type="entry name" value="DENN"/>
    <property type="match status" value="1"/>
</dbReference>
<reference evidence="3" key="1">
    <citation type="submission" date="2016-12" db="EMBL/GenBank/DDBJ databases">
        <title>An insight into the sialome and mialome of the sand fly, Nyssomyia neivai.</title>
        <authorList>
            <person name="Sebastian V."/>
            <person name="Goulart T.M."/>
            <person name="Oliveira W."/>
            <person name="Calvo E."/>
            <person name="Oliveira L.F."/>
            <person name="Pinto M.C."/>
            <person name="Rosselino A.M."/>
            <person name="Ribeiro J.M."/>
        </authorList>
    </citation>
    <scope>NUCLEOTIDE SEQUENCE</scope>
</reference>
<dbReference type="InterPro" id="IPR043153">
    <property type="entry name" value="DENN_C"/>
</dbReference>
<feature type="region of interest" description="Disordered" evidence="1">
    <location>
        <begin position="111"/>
        <end position="140"/>
    </location>
</feature>
<feature type="compositionally biased region" description="Basic and acidic residues" evidence="1">
    <location>
        <begin position="174"/>
        <end position="183"/>
    </location>
</feature>
<dbReference type="InterPro" id="IPR051942">
    <property type="entry name" value="DENN_domain_containing_2"/>
</dbReference>
<dbReference type="SMART" id="SM00799">
    <property type="entry name" value="DENN"/>
    <property type="match status" value="1"/>
</dbReference>
<dbReference type="InterPro" id="IPR001194">
    <property type="entry name" value="cDENN_dom"/>
</dbReference>
<dbReference type="EMBL" id="GFDF01006368">
    <property type="protein sequence ID" value="JAV07716.1"/>
    <property type="molecule type" value="Transcribed_RNA"/>
</dbReference>
<feature type="region of interest" description="Disordered" evidence="1">
    <location>
        <begin position="229"/>
        <end position="254"/>
    </location>
</feature>
<dbReference type="Pfam" id="PF03456">
    <property type="entry name" value="uDENN"/>
    <property type="match status" value="1"/>
</dbReference>
<dbReference type="AlphaFoldDB" id="A0A1L8DMN0"/>
<proteinExistence type="predicted"/>
<accession>A0A1L8DMN0</accession>
<feature type="domain" description="UDENN" evidence="2">
    <location>
        <begin position="279"/>
        <end position="694"/>
    </location>
</feature>